<feature type="compositionally biased region" description="Basic residues" evidence="1">
    <location>
        <begin position="302"/>
        <end position="316"/>
    </location>
</feature>
<feature type="compositionally biased region" description="Basic residues" evidence="1">
    <location>
        <begin position="326"/>
        <end position="339"/>
    </location>
</feature>
<dbReference type="Proteomes" id="UP001159363">
    <property type="component" value="Chromosome 5"/>
</dbReference>
<feature type="region of interest" description="Disordered" evidence="1">
    <location>
        <begin position="302"/>
        <end position="340"/>
    </location>
</feature>
<feature type="region of interest" description="Disordered" evidence="1">
    <location>
        <begin position="634"/>
        <end position="658"/>
    </location>
</feature>
<gene>
    <name evidence="2" type="ORF">PR048_017687</name>
</gene>
<name>A0ABQ9HAT3_9NEOP</name>
<evidence type="ECO:0000313" key="2">
    <source>
        <dbReference type="EMBL" id="KAJ8881213.1"/>
    </source>
</evidence>
<accession>A0ABQ9HAT3</accession>
<evidence type="ECO:0000256" key="1">
    <source>
        <dbReference type="SAM" id="MobiDB-lite"/>
    </source>
</evidence>
<protein>
    <submittedName>
        <fullName evidence="2">Uncharacterized protein</fullName>
    </submittedName>
</protein>
<feature type="region of interest" description="Disordered" evidence="1">
    <location>
        <begin position="677"/>
        <end position="722"/>
    </location>
</feature>
<evidence type="ECO:0000313" key="3">
    <source>
        <dbReference type="Proteomes" id="UP001159363"/>
    </source>
</evidence>
<organism evidence="2 3">
    <name type="scientific">Dryococelus australis</name>
    <dbReference type="NCBI Taxonomy" id="614101"/>
    <lineage>
        <taxon>Eukaryota</taxon>
        <taxon>Metazoa</taxon>
        <taxon>Ecdysozoa</taxon>
        <taxon>Arthropoda</taxon>
        <taxon>Hexapoda</taxon>
        <taxon>Insecta</taxon>
        <taxon>Pterygota</taxon>
        <taxon>Neoptera</taxon>
        <taxon>Polyneoptera</taxon>
        <taxon>Phasmatodea</taxon>
        <taxon>Verophasmatodea</taxon>
        <taxon>Anareolatae</taxon>
        <taxon>Phasmatidae</taxon>
        <taxon>Eurycanthinae</taxon>
        <taxon>Dryococelus</taxon>
    </lineage>
</organism>
<comment type="caution">
    <text evidence="2">The sequence shown here is derived from an EMBL/GenBank/DDBJ whole genome shotgun (WGS) entry which is preliminary data.</text>
</comment>
<sequence length="722" mass="79284">METRHHLDIHSFEPRVNTLRYRKQIFTGESDQSVISLLAGNKHSTLDMLVNKLQASYQLNDDNCIDRPGVVFKGRDWRNQIPRRCGPGLNLPARQLKLVCTDVKSGRKRLTAGQEGDIPICSALVIGAAETRQSAAVNPTRVIASEIGMDCCQVKGEFSEGPPSFQWNHLPPTHLVSHWKMFHIPRSLPQVCYFVAGCIWDTVIEVPVTVTSRMLDTRSQQIRLGYLLRLLQFISAACDMSRNHSQPSLLLKRDSSHRGELGSIPGGICRSLHVRNETDAAAGQRVFSGGRQGAAPTLCQSHRRRAPKAAGARRRCRGAEQQRPLKTARHPPSRTRTRKQQVMAGCLAGGPWPPLRVQNELHRLIEVLLGQLLDDLLAEGKRHDVGRRGAHGSPAAGEVAVVEALAAAESSAVRRERHPGVGGGEGQSPRRYRGVGKPVVPHLRVEEGWRGYPSDWYGTPPGSGMGGASYSELFNEYVSQKPRSDNGDTGECNECPVAATRLESRCRRSEVGIEQRRSTRMGETRISRKIRLPVTSSGIIPGATPAGIDDGQHHTEKQSDYCPYIKSGMDPRGNHVSKFKKRGNDTGDTITHALCLIAPTRRACSVSAVTPQAPELWIGRAWWCSAAPVLSASSRSSDSGGWRMPQRVTGSRSMSSSLRASTMSMRPLPSEWYLRTAQSAGETGDPRENPPTNGIVRHDSHLPGIEPGSPWWEASELIAQPP</sequence>
<reference evidence="2 3" key="1">
    <citation type="submission" date="2023-02" db="EMBL/GenBank/DDBJ databases">
        <title>LHISI_Scaffold_Assembly.</title>
        <authorList>
            <person name="Stuart O.P."/>
            <person name="Cleave R."/>
            <person name="Magrath M.J.L."/>
            <person name="Mikheyev A.S."/>
        </authorList>
    </citation>
    <scope>NUCLEOTIDE SEQUENCE [LARGE SCALE GENOMIC DNA]</scope>
    <source>
        <strain evidence="2">Daus_M_001</strain>
        <tissue evidence="2">Leg muscle</tissue>
    </source>
</reference>
<feature type="region of interest" description="Disordered" evidence="1">
    <location>
        <begin position="410"/>
        <end position="435"/>
    </location>
</feature>
<keyword evidence="3" id="KW-1185">Reference proteome</keyword>
<proteinExistence type="predicted"/>
<dbReference type="EMBL" id="JARBHB010000006">
    <property type="protein sequence ID" value="KAJ8881213.1"/>
    <property type="molecule type" value="Genomic_DNA"/>
</dbReference>